<evidence type="ECO:0000313" key="3">
    <source>
        <dbReference type="Proteomes" id="UP001293254"/>
    </source>
</evidence>
<name>A0AAE1Y450_9LAMI</name>
<dbReference type="Proteomes" id="UP001293254">
    <property type="component" value="Unassembled WGS sequence"/>
</dbReference>
<reference evidence="2" key="2">
    <citation type="journal article" date="2024" name="Plant">
        <title>Genomic evolution and insights into agronomic trait innovations of Sesamum species.</title>
        <authorList>
            <person name="Miao H."/>
            <person name="Wang L."/>
            <person name="Qu L."/>
            <person name="Liu H."/>
            <person name="Sun Y."/>
            <person name="Le M."/>
            <person name="Wang Q."/>
            <person name="Wei S."/>
            <person name="Zheng Y."/>
            <person name="Lin W."/>
            <person name="Duan Y."/>
            <person name="Cao H."/>
            <person name="Xiong S."/>
            <person name="Wang X."/>
            <person name="Wei L."/>
            <person name="Li C."/>
            <person name="Ma Q."/>
            <person name="Ju M."/>
            <person name="Zhao R."/>
            <person name="Li G."/>
            <person name="Mu C."/>
            <person name="Tian Q."/>
            <person name="Mei H."/>
            <person name="Zhang T."/>
            <person name="Gao T."/>
            <person name="Zhang H."/>
        </authorList>
    </citation>
    <scope>NUCLEOTIDE SEQUENCE</scope>
    <source>
        <strain evidence="2">3651</strain>
    </source>
</reference>
<feature type="region of interest" description="Disordered" evidence="1">
    <location>
        <begin position="84"/>
        <end position="112"/>
    </location>
</feature>
<dbReference type="AlphaFoldDB" id="A0AAE1Y450"/>
<protein>
    <submittedName>
        <fullName evidence="2">Uncharacterized protein</fullName>
    </submittedName>
</protein>
<sequence length="141" mass="15106">MAAPRLGLVTSDPSATPGTGGGSRHSGFKSHRMQHPPHGCASTWPRDIRPKRNPGYWSGLEALECLELEPLPAEVAQLEAWTARLEAPASSSSRPELARPPEGLELEPPRAVARGTAARGCLELEPSRAAQPEVASRLYLN</sequence>
<evidence type="ECO:0000256" key="1">
    <source>
        <dbReference type="SAM" id="MobiDB-lite"/>
    </source>
</evidence>
<feature type="region of interest" description="Disordered" evidence="1">
    <location>
        <begin position="1"/>
        <end position="48"/>
    </location>
</feature>
<dbReference type="EMBL" id="JACGWO010000007">
    <property type="protein sequence ID" value="KAK4422894.1"/>
    <property type="molecule type" value="Genomic_DNA"/>
</dbReference>
<feature type="compositionally biased region" description="Basic residues" evidence="1">
    <location>
        <begin position="26"/>
        <end position="35"/>
    </location>
</feature>
<gene>
    <name evidence="2" type="ORF">Salat_1872000</name>
</gene>
<evidence type="ECO:0000313" key="2">
    <source>
        <dbReference type="EMBL" id="KAK4422894.1"/>
    </source>
</evidence>
<accession>A0AAE1Y450</accession>
<organism evidence="2 3">
    <name type="scientific">Sesamum alatum</name>
    <dbReference type="NCBI Taxonomy" id="300844"/>
    <lineage>
        <taxon>Eukaryota</taxon>
        <taxon>Viridiplantae</taxon>
        <taxon>Streptophyta</taxon>
        <taxon>Embryophyta</taxon>
        <taxon>Tracheophyta</taxon>
        <taxon>Spermatophyta</taxon>
        <taxon>Magnoliopsida</taxon>
        <taxon>eudicotyledons</taxon>
        <taxon>Gunneridae</taxon>
        <taxon>Pentapetalae</taxon>
        <taxon>asterids</taxon>
        <taxon>lamiids</taxon>
        <taxon>Lamiales</taxon>
        <taxon>Pedaliaceae</taxon>
        <taxon>Sesamum</taxon>
    </lineage>
</organism>
<comment type="caution">
    <text evidence="2">The sequence shown here is derived from an EMBL/GenBank/DDBJ whole genome shotgun (WGS) entry which is preliminary data.</text>
</comment>
<keyword evidence="3" id="KW-1185">Reference proteome</keyword>
<reference evidence="2" key="1">
    <citation type="submission" date="2020-06" db="EMBL/GenBank/DDBJ databases">
        <authorList>
            <person name="Li T."/>
            <person name="Hu X."/>
            <person name="Zhang T."/>
            <person name="Song X."/>
            <person name="Zhang H."/>
            <person name="Dai N."/>
            <person name="Sheng W."/>
            <person name="Hou X."/>
            <person name="Wei L."/>
        </authorList>
    </citation>
    <scope>NUCLEOTIDE SEQUENCE</scope>
    <source>
        <strain evidence="2">3651</strain>
        <tissue evidence="2">Leaf</tissue>
    </source>
</reference>
<proteinExistence type="predicted"/>